<dbReference type="Proteomes" id="UP000756346">
    <property type="component" value="Unassembled WGS sequence"/>
</dbReference>
<dbReference type="RefSeq" id="XP_046014640.1">
    <property type="nucleotide sequence ID" value="XM_046163396.1"/>
</dbReference>
<evidence type="ECO:0000313" key="5">
    <source>
        <dbReference type="EMBL" id="KAH7034547.1"/>
    </source>
</evidence>
<dbReference type="OrthoDB" id="5985073at2759"/>
<dbReference type="SMART" id="SM00321">
    <property type="entry name" value="WSC"/>
    <property type="match status" value="2"/>
</dbReference>
<evidence type="ECO:0000256" key="2">
    <source>
        <dbReference type="SAM" id="MobiDB-lite"/>
    </source>
</evidence>
<accession>A0A9P9BSK6</accession>
<sequence length="393" mass="39963">MPRMQKLIALALLSGHTPLSLASILPAPRANDARSSSGPSPVETSNLPSGWAYTGCFVDSVSNRVLSGAYQPSQFYSRVETCISFCTSQGLPVAGLEYGGECYCATQLPDTAVSDSDGCTSPCRGNATQACGAGNRLSVYSGPGSLVPQVNPGVGGFVSVGCYTDQVSKRTLGTMASVPGGEDAMTNVLCAEACAGKTYYGLEYGGECYCDDEIRNGAALAADGGCNMPCKGNRTELCGGRDRLNLYSKAPDATGPTTTGTSTSTGTLTVTVPNGEPTTTLTSTSTGTTTVFTTPSSTLSSTSSSSSSTSVAPPAPPPNRCPAGKPVNLCCRAIEPWKTNSAIWGGMCGYYPPDGNMLTGAVCAPKQAGTSCASGTKEACCAGTWVSVDGPLN</sequence>
<comment type="caution">
    <text evidence="5">The sequence shown here is derived from an EMBL/GenBank/DDBJ whole genome shotgun (WGS) entry which is preliminary data.</text>
</comment>
<feature type="compositionally biased region" description="Low complexity" evidence="2">
    <location>
        <begin position="254"/>
        <end position="312"/>
    </location>
</feature>
<dbReference type="Pfam" id="PF01822">
    <property type="entry name" value="WSC"/>
    <property type="match status" value="2"/>
</dbReference>
<feature type="signal peptide" evidence="3">
    <location>
        <begin position="1"/>
        <end position="22"/>
    </location>
</feature>
<proteinExistence type="predicted"/>
<dbReference type="GeneID" id="70192942"/>
<feature type="domain" description="WSC" evidence="4">
    <location>
        <begin position="50"/>
        <end position="143"/>
    </location>
</feature>
<dbReference type="PROSITE" id="PS51212">
    <property type="entry name" value="WSC"/>
    <property type="match status" value="2"/>
</dbReference>
<evidence type="ECO:0000256" key="1">
    <source>
        <dbReference type="ARBA" id="ARBA00022737"/>
    </source>
</evidence>
<dbReference type="AlphaFoldDB" id="A0A9P9BSK6"/>
<protein>
    <submittedName>
        <fullName evidence="5">WSC domain-containing protein</fullName>
    </submittedName>
</protein>
<evidence type="ECO:0000259" key="4">
    <source>
        <dbReference type="PROSITE" id="PS51212"/>
    </source>
</evidence>
<evidence type="ECO:0000256" key="3">
    <source>
        <dbReference type="SAM" id="SignalP"/>
    </source>
</evidence>
<organism evidence="5 6">
    <name type="scientific">Microdochium trichocladiopsis</name>
    <dbReference type="NCBI Taxonomy" id="1682393"/>
    <lineage>
        <taxon>Eukaryota</taxon>
        <taxon>Fungi</taxon>
        <taxon>Dikarya</taxon>
        <taxon>Ascomycota</taxon>
        <taxon>Pezizomycotina</taxon>
        <taxon>Sordariomycetes</taxon>
        <taxon>Xylariomycetidae</taxon>
        <taxon>Xylariales</taxon>
        <taxon>Microdochiaceae</taxon>
        <taxon>Microdochium</taxon>
    </lineage>
</organism>
<keyword evidence="3" id="KW-0732">Signal</keyword>
<gene>
    <name evidence="5" type="ORF">B0I36DRAFT_82003</name>
</gene>
<reference evidence="5" key="1">
    <citation type="journal article" date="2021" name="Nat. Commun.">
        <title>Genetic determinants of endophytism in the Arabidopsis root mycobiome.</title>
        <authorList>
            <person name="Mesny F."/>
            <person name="Miyauchi S."/>
            <person name="Thiergart T."/>
            <person name="Pickel B."/>
            <person name="Atanasova L."/>
            <person name="Karlsson M."/>
            <person name="Huettel B."/>
            <person name="Barry K.W."/>
            <person name="Haridas S."/>
            <person name="Chen C."/>
            <person name="Bauer D."/>
            <person name="Andreopoulos W."/>
            <person name="Pangilinan J."/>
            <person name="LaButti K."/>
            <person name="Riley R."/>
            <person name="Lipzen A."/>
            <person name="Clum A."/>
            <person name="Drula E."/>
            <person name="Henrissat B."/>
            <person name="Kohler A."/>
            <person name="Grigoriev I.V."/>
            <person name="Martin F.M."/>
            <person name="Hacquard S."/>
        </authorList>
    </citation>
    <scope>NUCLEOTIDE SEQUENCE</scope>
    <source>
        <strain evidence="5">MPI-CAGE-CH-0230</strain>
    </source>
</reference>
<dbReference type="PANTHER" id="PTHR45964">
    <property type="entry name" value="WSCD FAMILY MEMBER CG9164"/>
    <property type="match status" value="1"/>
</dbReference>
<feature type="region of interest" description="Disordered" evidence="2">
    <location>
        <begin position="249"/>
        <end position="319"/>
    </location>
</feature>
<dbReference type="PANTHER" id="PTHR45964:SF5">
    <property type="entry name" value="WSCD FAMILY MEMBER CG9164"/>
    <property type="match status" value="1"/>
</dbReference>
<feature type="chain" id="PRO_5040138255" evidence="3">
    <location>
        <begin position="23"/>
        <end position="393"/>
    </location>
</feature>
<name>A0A9P9BSK6_9PEZI</name>
<evidence type="ECO:0000313" key="6">
    <source>
        <dbReference type="Proteomes" id="UP000756346"/>
    </source>
</evidence>
<keyword evidence="1" id="KW-0677">Repeat</keyword>
<keyword evidence="6" id="KW-1185">Reference proteome</keyword>
<dbReference type="EMBL" id="JAGTJQ010000003">
    <property type="protein sequence ID" value="KAH7034547.1"/>
    <property type="molecule type" value="Genomic_DNA"/>
</dbReference>
<dbReference type="InterPro" id="IPR051589">
    <property type="entry name" value="Sialate-O-sulfotransferase"/>
</dbReference>
<feature type="domain" description="WSC" evidence="4">
    <location>
        <begin position="156"/>
        <end position="250"/>
    </location>
</feature>
<dbReference type="InterPro" id="IPR002889">
    <property type="entry name" value="WSC_carb-bd"/>
</dbReference>